<dbReference type="EMBL" id="VSSQ01105978">
    <property type="protein sequence ID" value="MPN45816.1"/>
    <property type="molecule type" value="Genomic_DNA"/>
</dbReference>
<evidence type="ECO:0000313" key="1">
    <source>
        <dbReference type="EMBL" id="MPN45816.1"/>
    </source>
</evidence>
<accession>A0A645I4L7</accession>
<sequence>MTIATGFTGTAEGDRLQDRHVIFDHCRLTDDNAGGMIEHDPTTNLRRRVNIHLERHGDLVLQEDCQRAAAFIP</sequence>
<comment type="caution">
    <text evidence="1">The sequence shown here is derived from an EMBL/GenBank/DDBJ whole genome shotgun (WGS) entry which is preliminary data.</text>
</comment>
<dbReference type="AlphaFoldDB" id="A0A645I4L7"/>
<protein>
    <submittedName>
        <fullName evidence="1">Uncharacterized protein</fullName>
    </submittedName>
</protein>
<gene>
    <name evidence="1" type="ORF">SDC9_193388</name>
</gene>
<name>A0A645I4L7_9ZZZZ</name>
<proteinExistence type="predicted"/>
<reference evidence="1" key="1">
    <citation type="submission" date="2019-08" db="EMBL/GenBank/DDBJ databases">
        <authorList>
            <person name="Kucharzyk K."/>
            <person name="Murdoch R.W."/>
            <person name="Higgins S."/>
            <person name="Loffler F."/>
        </authorList>
    </citation>
    <scope>NUCLEOTIDE SEQUENCE</scope>
</reference>
<organism evidence="1">
    <name type="scientific">bioreactor metagenome</name>
    <dbReference type="NCBI Taxonomy" id="1076179"/>
    <lineage>
        <taxon>unclassified sequences</taxon>
        <taxon>metagenomes</taxon>
        <taxon>ecological metagenomes</taxon>
    </lineage>
</organism>